<accession>A0A4V2NVH8</accession>
<dbReference type="RefSeq" id="WP_131449773.1">
    <property type="nucleotide sequence ID" value="NZ_SJZI01000044.1"/>
</dbReference>
<comment type="caution">
    <text evidence="2">The sequence shown here is derived from an EMBL/GenBank/DDBJ whole genome shotgun (WGS) entry which is preliminary data.</text>
</comment>
<dbReference type="EMBL" id="SJZI01000044">
    <property type="protein sequence ID" value="TCJ13572.1"/>
    <property type="molecule type" value="Genomic_DNA"/>
</dbReference>
<protein>
    <submittedName>
        <fullName evidence="2">Uncharacterized protein</fullName>
    </submittedName>
</protein>
<evidence type="ECO:0000256" key="1">
    <source>
        <dbReference type="SAM" id="MobiDB-lite"/>
    </source>
</evidence>
<feature type="compositionally biased region" description="Basic and acidic residues" evidence="1">
    <location>
        <begin position="57"/>
        <end position="72"/>
    </location>
</feature>
<name>A0A4V2NVH8_9BACT</name>
<dbReference type="Proteomes" id="UP000295334">
    <property type="component" value="Unassembled WGS sequence"/>
</dbReference>
<feature type="region of interest" description="Disordered" evidence="1">
    <location>
        <begin position="1"/>
        <end position="72"/>
    </location>
</feature>
<organism evidence="2 3">
    <name type="scientific">Flaviaesturariibacter flavus</name>
    <dbReference type="NCBI Taxonomy" id="2502780"/>
    <lineage>
        <taxon>Bacteria</taxon>
        <taxon>Pseudomonadati</taxon>
        <taxon>Bacteroidota</taxon>
        <taxon>Chitinophagia</taxon>
        <taxon>Chitinophagales</taxon>
        <taxon>Chitinophagaceae</taxon>
        <taxon>Flaviaestuariibacter</taxon>
    </lineage>
</organism>
<reference evidence="2 3" key="1">
    <citation type="submission" date="2019-03" db="EMBL/GenBank/DDBJ databases">
        <authorList>
            <person name="Kim M.K.M."/>
        </authorList>
    </citation>
    <scope>NUCLEOTIDE SEQUENCE [LARGE SCALE GENOMIC DNA]</scope>
    <source>
        <strain evidence="2 3">17J68-12</strain>
    </source>
</reference>
<keyword evidence="3" id="KW-1185">Reference proteome</keyword>
<evidence type="ECO:0000313" key="3">
    <source>
        <dbReference type="Proteomes" id="UP000295334"/>
    </source>
</evidence>
<dbReference type="AlphaFoldDB" id="A0A4V2NVH8"/>
<proteinExistence type="predicted"/>
<dbReference type="OrthoDB" id="678433at2"/>
<sequence>MNPESNKPNEERKAPAGTPDPAILHTTDPQEHMHGPLSDAMHGIGGAVENTDTNEPAVERAERDSARERSSD</sequence>
<evidence type="ECO:0000313" key="2">
    <source>
        <dbReference type="EMBL" id="TCJ13572.1"/>
    </source>
</evidence>
<gene>
    <name evidence="2" type="ORF">EPD60_12300</name>
</gene>